<evidence type="ECO:0000313" key="4">
    <source>
        <dbReference type="Proteomes" id="UP000245916"/>
    </source>
</evidence>
<dbReference type="PANTHER" id="PTHR30570">
    <property type="entry name" value="PERIPLASMIC PHOSPHATE BINDING COMPONENT OF PHOSPHATE ABC TRANSPORTER"/>
    <property type="match status" value="1"/>
</dbReference>
<sequence length="352" mass="36740">MEAELNKAFLTLATAALALAGCGDGAGGGAGDARSQIRIVGSSTVYPFTTAVAERFGQANPNFSAPIVESTGTGAGLELFCAGVGTKHPDVANASRRIKASELADCQANGVNQVIEVPVGIDGLAFIQANGAQPIPLTLEDVYEAIAATPYGKPNTAKTWADVNPDLPAVKIQVYGPPPTSGTRDALAEMILEKGCTTNPEMKALKDSDEDQYKSVCTKVREDGVYVEAGENDNLLVQKVAANPGSVGIMGYSFLEENSDKVRGLTLNGVTPTYETISSFDYPGARPLYIYVKGEHISAVPGLREFLAEYASAWGDDGYLADRGLVASPADVQASAKTAITSLTPVKASDLK</sequence>
<dbReference type="EMBL" id="QFFF01000002">
    <property type="protein sequence ID" value="PWG01384.1"/>
    <property type="molecule type" value="Genomic_DNA"/>
</dbReference>
<organism evidence="3 4">
    <name type="scientific">Allosphingosinicella humi</name>
    <dbReference type="NCBI Taxonomy" id="2068657"/>
    <lineage>
        <taxon>Bacteria</taxon>
        <taxon>Pseudomonadati</taxon>
        <taxon>Pseudomonadota</taxon>
        <taxon>Alphaproteobacteria</taxon>
        <taxon>Sphingomonadales</taxon>
        <taxon>Sphingomonadaceae</taxon>
        <taxon>Allosphingosinicella</taxon>
    </lineage>
</organism>
<dbReference type="OrthoDB" id="9790048at2"/>
<evidence type="ECO:0000259" key="2">
    <source>
        <dbReference type="Pfam" id="PF12849"/>
    </source>
</evidence>
<name>A0A2U2IZ79_9SPHN</name>
<keyword evidence="4" id="KW-1185">Reference proteome</keyword>
<reference evidence="3 4" key="1">
    <citation type="submission" date="2018-05" db="EMBL/GenBank/DDBJ databases">
        <title>Genome of Sphingosinicella humi QZX222.</title>
        <authorList>
            <person name="Qiao Z."/>
            <person name="Wang G."/>
        </authorList>
    </citation>
    <scope>NUCLEOTIDE SEQUENCE [LARGE SCALE GENOMIC DNA]</scope>
    <source>
        <strain evidence="3 4">QZX222</strain>
    </source>
</reference>
<dbReference type="PANTHER" id="PTHR30570:SF1">
    <property type="entry name" value="PHOSPHATE-BINDING PROTEIN PSTS"/>
    <property type="match status" value="1"/>
</dbReference>
<dbReference type="RefSeq" id="WP_109272445.1">
    <property type="nucleotide sequence ID" value="NZ_QFFF01000002.1"/>
</dbReference>
<evidence type="ECO:0000313" key="3">
    <source>
        <dbReference type="EMBL" id="PWG01384.1"/>
    </source>
</evidence>
<protein>
    <submittedName>
        <fullName evidence="3">Phosphate ABC transporter substrate-binding protein</fullName>
    </submittedName>
</protein>
<dbReference type="AlphaFoldDB" id="A0A2U2IZ79"/>
<dbReference type="InterPro" id="IPR050811">
    <property type="entry name" value="Phosphate_ABC_transporter"/>
</dbReference>
<accession>A0A2U2IZ79</accession>
<comment type="caution">
    <text evidence="3">The sequence shown here is derived from an EMBL/GenBank/DDBJ whole genome shotgun (WGS) entry which is preliminary data.</text>
</comment>
<dbReference type="Proteomes" id="UP000245916">
    <property type="component" value="Unassembled WGS sequence"/>
</dbReference>
<dbReference type="InterPro" id="IPR024370">
    <property type="entry name" value="PBP_domain"/>
</dbReference>
<evidence type="ECO:0000256" key="1">
    <source>
        <dbReference type="ARBA" id="ARBA00022729"/>
    </source>
</evidence>
<dbReference type="SUPFAM" id="SSF53850">
    <property type="entry name" value="Periplasmic binding protein-like II"/>
    <property type="match status" value="1"/>
</dbReference>
<dbReference type="PROSITE" id="PS51257">
    <property type="entry name" value="PROKAR_LIPOPROTEIN"/>
    <property type="match status" value="1"/>
</dbReference>
<dbReference type="Gene3D" id="3.40.190.10">
    <property type="entry name" value="Periplasmic binding protein-like II"/>
    <property type="match status" value="2"/>
</dbReference>
<proteinExistence type="predicted"/>
<dbReference type="Pfam" id="PF12849">
    <property type="entry name" value="PBP_like_2"/>
    <property type="match status" value="1"/>
</dbReference>
<feature type="domain" description="PBP" evidence="2">
    <location>
        <begin position="32"/>
        <end position="312"/>
    </location>
</feature>
<gene>
    <name evidence="3" type="ORF">DF286_14800</name>
</gene>
<keyword evidence="1" id="KW-0732">Signal</keyword>